<feature type="transmembrane region" description="Helical" evidence="1">
    <location>
        <begin position="49"/>
        <end position="82"/>
    </location>
</feature>
<dbReference type="OrthoDB" id="6166840at2"/>
<evidence type="ECO:0000256" key="1">
    <source>
        <dbReference type="SAM" id="Phobius"/>
    </source>
</evidence>
<protein>
    <recommendedName>
        <fullName evidence="4">DUF1449 family protein</fullName>
    </recommendedName>
</protein>
<organism evidence="2 3">
    <name type="scientific">Marinobacter persicus</name>
    <dbReference type="NCBI Taxonomy" id="930118"/>
    <lineage>
        <taxon>Bacteria</taxon>
        <taxon>Pseudomonadati</taxon>
        <taxon>Pseudomonadota</taxon>
        <taxon>Gammaproteobacteria</taxon>
        <taxon>Pseudomonadales</taxon>
        <taxon>Marinobacteraceae</taxon>
        <taxon>Marinobacter</taxon>
    </lineage>
</organism>
<name>A0A1I3QUY1_9GAMM</name>
<reference evidence="2 3" key="1">
    <citation type="submission" date="2016-10" db="EMBL/GenBank/DDBJ databases">
        <authorList>
            <person name="de Groot N.N."/>
        </authorList>
    </citation>
    <scope>NUCLEOTIDE SEQUENCE [LARGE SCALE GENOMIC DNA]</scope>
    <source>
        <strain evidence="2 3">IBRC-M 10445</strain>
    </source>
</reference>
<evidence type="ECO:0000313" key="3">
    <source>
        <dbReference type="Proteomes" id="UP000199445"/>
    </source>
</evidence>
<dbReference type="EMBL" id="FOSC01000002">
    <property type="protein sequence ID" value="SFJ37984.1"/>
    <property type="molecule type" value="Genomic_DNA"/>
</dbReference>
<feature type="transmembrane region" description="Helical" evidence="1">
    <location>
        <begin position="94"/>
        <end position="115"/>
    </location>
</feature>
<keyword evidence="1" id="KW-0472">Membrane</keyword>
<dbReference type="AlphaFoldDB" id="A0A1I3QUY1"/>
<sequence>MDVIQQVALSFPVVVFTILIPLVALYWLMVAVNLAPLELFEHDSLRGDYLSSSLVALGFAGVPGSFAVSVLVWLAAAITLAAELLVLRWLDLGFFRVPLGFVILWAAFAIASPLASAMCSSVRRWFHRHLQGHQRCLLGEHVEVLAEPDANGWTSAAIIGDPELEVRLHGKTGNMPRAGEHRVLVKYVEDENAYRSVNEEEFREARAYLNRLRLGAKESPGRANNGNTDNS</sequence>
<keyword evidence="3" id="KW-1185">Reference proteome</keyword>
<evidence type="ECO:0000313" key="2">
    <source>
        <dbReference type="EMBL" id="SFJ37984.1"/>
    </source>
</evidence>
<feature type="transmembrane region" description="Helical" evidence="1">
    <location>
        <begin position="7"/>
        <end position="29"/>
    </location>
</feature>
<dbReference type="RefSeq" id="WP_091701344.1">
    <property type="nucleotide sequence ID" value="NZ_BMYN01000002.1"/>
</dbReference>
<gene>
    <name evidence="2" type="ORF">SAMN05216429_102151</name>
</gene>
<keyword evidence="1" id="KW-0812">Transmembrane</keyword>
<proteinExistence type="predicted"/>
<accession>A0A1I3QUY1</accession>
<dbReference type="Proteomes" id="UP000199445">
    <property type="component" value="Unassembled WGS sequence"/>
</dbReference>
<keyword evidence="1" id="KW-1133">Transmembrane helix</keyword>
<evidence type="ECO:0008006" key="4">
    <source>
        <dbReference type="Google" id="ProtNLM"/>
    </source>
</evidence>